<name>A0A6I7D7E5_9GAMM</name>
<evidence type="ECO:0000313" key="2">
    <source>
        <dbReference type="Proteomes" id="UP000464700"/>
    </source>
</evidence>
<protein>
    <recommendedName>
        <fullName evidence="3">Adenylate cyclase</fullName>
    </recommendedName>
</protein>
<proteinExistence type="predicted"/>
<organism evidence="1 2">
    <name type="scientific">Proteus columbae</name>
    <dbReference type="NCBI Taxonomy" id="1987580"/>
    <lineage>
        <taxon>Bacteria</taxon>
        <taxon>Pseudomonadati</taxon>
        <taxon>Pseudomonadota</taxon>
        <taxon>Gammaproteobacteria</taxon>
        <taxon>Enterobacterales</taxon>
        <taxon>Morganellaceae</taxon>
        <taxon>Proteus</taxon>
    </lineage>
</organism>
<dbReference type="Proteomes" id="UP000464700">
    <property type="component" value="Chromosome"/>
</dbReference>
<evidence type="ECO:0008006" key="3">
    <source>
        <dbReference type="Google" id="ProtNLM"/>
    </source>
</evidence>
<reference evidence="1 2" key="1">
    <citation type="submission" date="2019-09" db="EMBL/GenBank/DDBJ databases">
        <title>Emergence of a chromosome-mediated tetracycline resistance gene in Proteus strain.</title>
        <authorList>
            <person name="He D."/>
            <person name="Wang L."/>
        </authorList>
    </citation>
    <scope>NUCLEOTIDE SEQUENCE [LARGE SCALE GENOMIC DNA]</scope>
    <source>
        <strain evidence="1 2">T60</strain>
    </source>
</reference>
<dbReference type="EMBL" id="CP043925">
    <property type="protein sequence ID" value="QHN10193.1"/>
    <property type="molecule type" value="Genomic_DNA"/>
</dbReference>
<dbReference type="KEGG" id="pcol:F1325_06860"/>
<accession>A0A6I7D7E5</accession>
<dbReference type="AlphaFoldDB" id="A0A6I7D7E5"/>
<sequence length="74" mass="8708">MIRSTEKITYRNGFMLNDKPAHISEIRDIFEGRRVIALLVWEQYEKQKQKLLSKNLTPEQYQNACRNIAKALGV</sequence>
<keyword evidence="2" id="KW-1185">Reference proteome</keyword>
<gene>
    <name evidence="1" type="ORF">F1325_06860</name>
</gene>
<dbReference type="RefSeq" id="WP_103004846.1">
    <property type="nucleotide sequence ID" value="NZ_CP043925.1"/>
</dbReference>
<evidence type="ECO:0000313" key="1">
    <source>
        <dbReference type="EMBL" id="QHN10193.1"/>
    </source>
</evidence>